<proteinExistence type="inferred from homology"/>
<keyword evidence="6" id="KW-1185">Reference proteome</keyword>
<evidence type="ECO:0000256" key="1">
    <source>
        <dbReference type="ARBA" id="ARBA00005964"/>
    </source>
</evidence>
<evidence type="ECO:0000256" key="3">
    <source>
        <dbReference type="RuleBase" id="RU361235"/>
    </source>
</evidence>
<feature type="domain" description="Carboxylesterase type B" evidence="4">
    <location>
        <begin position="68"/>
        <end position="530"/>
    </location>
</feature>
<reference evidence="5" key="1">
    <citation type="submission" date="2019-08" db="EMBL/GenBank/DDBJ databases">
        <title>The improved chromosome-level genome for the pearl oyster Pinctada fucata martensii using PacBio sequencing and Hi-C.</title>
        <authorList>
            <person name="Zheng Z."/>
        </authorList>
    </citation>
    <scope>NUCLEOTIDE SEQUENCE</scope>
    <source>
        <strain evidence="5">ZZ-2019</strain>
        <tissue evidence="5">Adductor muscle</tissue>
    </source>
</reference>
<evidence type="ECO:0000259" key="4">
    <source>
        <dbReference type="Pfam" id="PF00135"/>
    </source>
</evidence>
<dbReference type="EC" id="3.1.1.-" evidence="3"/>
<dbReference type="Pfam" id="PF00135">
    <property type="entry name" value="COesterase"/>
    <property type="match status" value="1"/>
</dbReference>
<dbReference type="PROSITE" id="PS00122">
    <property type="entry name" value="CARBOXYLESTERASE_B_1"/>
    <property type="match status" value="1"/>
</dbReference>
<accession>A0AA89BW40</accession>
<protein>
    <recommendedName>
        <fullName evidence="3">Carboxylic ester hydrolase</fullName>
        <ecNumber evidence="3">3.1.1.-</ecNumber>
    </recommendedName>
</protein>
<dbReference type="PANTHER" id="PTHR45570:SF2">
    <property type="entry name" value="ACETYLCHOLINESTERASE 1-LIKE"/>
    <property type="match status" value="1"/>
</dbReference>
<sequence length="565" mass="63679">MTVLCPGDVIAPPIMLNENISALDMHKECPYHKGSNGAYFGIFLYNFVDRNMYRSLCGDNVGLDSRGGNRRAISFLGVPFADPPRRWEDAQPPRRWRGVWDARRVRPMCIQPACVTGQRLGLCLSQMSEDCLYLNMYVPVDATPGGNKSVMVFIHGGNFLSYTGGAALFNGETIAERGDVILVTINYRLGALGFLVTGSGPGAATGNYGLKDQRLALYWINRNIDRFGGDPQKVTIFGQSAGAVSAAIHMISRKADRYFQQVIIQSLPFSIPLKTFNEAYEQGSRFSEALSCSPQDLPCLRRKTPREILRAQGHVTSGKSSSLLQRFMPWTPHYDGNEVPMDIQTAFQRRLYGRKPIIIGTTTNEGASYVYEYFRNPLNAISYSALLMMLKPKDAFTWLSRYYPRDPNDSREKLSELTTDFIFTCPARKFAKIVSEDRVPIWMYVFNHGLSPLNGTRILEYCHARACHGGELPYLFQTLQRLGLPLSIEEMQMSDEMLIYWTNFAKFGNPNGESEIVTGNQWPRYSTNQSYPLTSYRFQIPSSDVVVDNLGVTCDQFDQNDFSAK</sequence>
<organism evidence="5 6">
    <name type="scientific">Pinctada imbricata</name>
    <name type="common">Atlantic pearl-oyster</name>
    <name type="synonym">Pinctada martensii</name>
    <dbReference type="NCBI Taxonomy" id="66713"/>
    <lineage>
        <taxon>Eukaryota</taxon>
        <taxon>Metazoa</taxon>
        <taxon>Spiralia</taxon>
        <taxon>Lophotrochozoa</taxon>
        <taxon>Mollusca</taxon>
        <taxon>Bivalvia</taxon>
        <taxon>Autobranchia</taxon>
        <taxon>Pteriomorphia</taxon>
        <taxon>Pterioida</taxon>
        <taxon>Pterioidea</taxon>
        <taxon>Pteriidae</taxon>
        <taxon>Pinctada</taxon>
    </lineage>
</organism>
<dbReference type="PANTHER" id="PTHR45570">
    <property type="entry name" value="CARBOXYLIC ESTER HYDROLASE"/>
    <property type="match status" value="1"/>
</dbReference>
<evidence type="ECO:0000256" key="2">
    <source>
        <dbReference type="ARBA" id="ARBA00022801"/>
    </source>
</evidence>
<comment type="similarity">
    <text evidence="1 3">Belongs to the type-B carboxylesterase/lipase family.</text>
</comment>
<dbReference type="InterPro" id="IPR019826">
    <property type="entry name" value="Carboxylesterase_B_AS"/>
</dbReference>
<dbReference type="Gene3D" id="3.40.50.1820">
    <property type="entry name" value="alpha/beta hydrolase"/>
    <property type="match status" value="1"/>
</dbReference>
<dbReference type="SUPFAM" id="SSF53474">
    <property type="entry name" value="alpha/beta-Hydrolases"/>
    <property type="match status" value="1"/>
</dbReference>
<evidence type="ECO:0000313" key="5">
    <source>
        <dbReference type="EMBL" id="KAK3098368.1"/>
    </source>
</evidence>
<gene>
    <name evidence="5" type="ORF">FSP39_018866</name>
</gene>
<dbReference type="EMBL" id="VSWD01000007">
    <property type="protein sequence ID" value="KAK3098368.1"/>
    <property type="molecule type" value="Genomic_DNA"/>
</dbReference>
<comment type="caution">
    <text evidence="5">The sequence shown here is derived from an EMBL/GenBank/DDBJ whole genome shotgun (WGS) entry which is preliminary data.</text>
</comment>
<evidence type="ECO:0000313" key="6">
    <source>
        <dbReference type="Proteomes" id="UP001186944"/>
    </source>
</evidence>
<keyword evidence="2 3" id="KW-0378">Hydrolase</keyword>
<dbReference type="InterPro" id="IPR029058">
    <property type="entry name" value="AB_hydrolase_fold"/>
</dbReference>
<dbReference type="GO" id="GO:0016787">
    <property type="term" value="F:hydrolase activity"/>
    <property type="evidence" value="ECO:0007669"/>
    <property type="project" value="UniProtKB-KW"/>
</dbReference>
<dbReference type="AlphaFoldDB" id="A0AA89BW40"/>
<name>A0AA89BW40_PINIB</name>
<dbReference type="Proteomes" id="UP001186944">
    <property type="component" value="Unassembled WGS sequence"/>
</dbReference>
<dbReference type="InterPro" id="IPR002018">
    <property type="entry name" value="CarbesteraseB"/>
</dbReference>